<proteinExistence type="predicted"/>
<sequence>MALPPYNLTWIEGDLFRSFYGIRNVQSILDEAKYDFERQRVPSFVSYLDADFRQYDLIWLLNSKRVPLIARPLFYEYCYLYGYEKKVRKFENLVYELDSTIRDILKTRHLDDLDKELHEFSDDEKFSSLDFNINDLYRDSYYREQTSDRKKFLRNISICCNRVVNLERETLSGNTVFPNLPISSIKLETSTGDILAWAFRKGRSVIDGLSFTKYHSSGDWFKNTINRIAITTNGVGLVDVISDLWSISFLGGLYSIIDYYDIDQLSEDNARVDFLESPSIANFLTIFFNPSIIVKSRIMSVLRDFLPIRVSSLTQLRNNPTLTDYLKVEGEFYPRLTYLDFSTIQMITSNLRLLLRSGPAERGLYPIISSGIPAFDNNDETFVIIAAYYGLHGTCSSRVEPRPDYIILTYKGKETIFLLKFVEDYFDRIGKGYRFSIRRAYLGTLIYYVDLVYVYADLKFRSRWIHSSSYHNVSMLYTDLQRYRSNLREDSRILNYNIQPQRLRAYSNETIHFEK</sequence>
<name>A0A7L9K421_9CLOS</name>
<dbReference type="EMBL" id="MT809205">
    <property type="protein sequence ID" value="QOK36435.1"/>
    <property type="molecule type" value="Genomic_RNA"/>
</dbReference>
<evidence type="ECO:0000313" key="1">
    <source>
        <dbReference type="EMBL" id="QOK36435.1"/>
    </source>
</evidence>
<accession>A0A7L9K421</accession>
<organism evidence="1">
    <name type="scientific">Olive leaf yellowing-associated virus</name>
    <dbReference type="NCBI Taxonomy" id="82791"/>
    <lineage>
        <taxon>Viruses</taxon>
        <taxon>Riboviria</taxon>
        <taxon>Orthornavirae</taxon>
        <taxon>Kitrinoviricota</taxon>
        <taxon>Alsuviricetes</taxon>
        <taxon>Martellivirales</taxon>
        <taxon>Closteroviridae</taxon>
        <taxon>Olivavirus</taxon>
        <taxon>Olivavirus flavioleae</taxon>
    </lineage>
</organism>
<reference evidence="1" key="1">
    <citation type="journal article" date="2020" name="Plants (Basel)">
        <title>Molecular Characterization of the Complete Coding Sequence of Olive Leaf Yellowing-Associated Virus.</title>
        <authorList>
            <person name="Ruiz-Garcia A.B."/>
            <person name="Candresse T."/>
            <person name="Canales C."/>
            <person name="Moran F."/>
            <person name="Machado de Oliveira C."/>
            <person name="Bertolini E."/>
            <person name="Olmos A."/>
        </authorList>
    </citation>
    <scope>NUCLEOTIDE SEQUENCE</scope>
    <source>
        <strain evidence="1">CS1</strain>
    </source>
</reference>
<protein>
    <submittedName>
        <fullName evidence="1">p55</fullName>
    </submittedName>
</protein>